<dbReference type="PIRSF" id="PIRSF004491">
    <property type="entry name" value="FAD_Synth"/>
    <property type="match status" value="1"/>
</dbReference>
<evidence type="ECO:0000256" key="7">
    <source>
        <dbReference type="ARBA" id="ARBA00022741"/>
    </source>
</evidence>
<dbReference type="Gene3D" id="2.40.30.30">
    <property type="entry name" value="Riboflavin kinase-like"/>
    <property type="match status" value="1"/>
</dbReference>
<dbReference type="UniPathway" id="UPA00276">
    <property type="reaction ID" value="UER00406"/>
</dbReference>
<gene>
    <name evidence="16" type="ORF">DHW61_10650</name>
</gene>
<evidence type="ECO:0000256" key="6">
    <source>
        <dbReference type="ARBA" id="ARBA00022695"/>
    </source>
</evidence>
<keyword evidence="8 14" id="KW-0418">Kinase</keyword>
<evidence type="ECO:0000256" key="14">
    <source>
        <dbReference type="PIRNR" id="PIRNR004491"/>
    </source>
</evidence>
<dbReference type="GO" id="GO:0006747">
    <property type="term" value="P:FAD biosynthetic process"/>
    <property type="evidence" value="ECO:0007669"/>
    <property type="project" value="UniProtKB-UniRule"/>
</dbReference>
<dbReference type="InterPro" id="IPR014729">
    <property type="entry name" value="Rossmann-like_a/b/a_fold"/>
</dbReference>
<sequence>MENLNIIKKMQNTYVAFGSFEGVHKGHLAVIEELVKRGKKDGRTTVAVSCYSPSRQIEMGVLTTEEEKAYLLEKTGLDILISYNMDEAIASGNMVSSTEEFIKKIILGELGARLIVTGDHYKDMNILADAVTEVGADIAVVKMVKYGEEELTSELVRKSFMECKFEEVTQMCGHTYIMIGEVVHGKALGRTVGMPTANLGVAGTKLKPPSGVYATRTIIEDETYQGLTNIGTRPSVDDLPIITIETFLLDFSKDIYGKKLKKEVHFYIRGVQKFNNLDEVQNQVQKDLAQVKDYLGTLL</sequence>
<dbReference type="Pfam" id="PF06574">
    <property type="entry name" value="FAD_syn"/>
    <property type="match status" value="1"/>
</dbReference>
<evidence type="ECO:0000256" key="3">
    <source>
        <dbReference type="ARBA" id="ARBA00022630"/>
    </source>
</evidence>
<reference evidence="16 17" key="1">
    <citation type="journal article" date="2018" name="Nat. Biotechnol.">
        <title>A standardized bacterial taxonomy based on genome phylogeny substantially revises the tree of life.</title>
        <authorList>
            <person name="Parks D.H."/>
            <person name="Chuvochina M."/>
            <person name="Waite D.W."/>
            <person name="Rinke C."/>
            <person name="Skarshewski A."/>
            <person name="Chaumeil P.A."/>
            <person name="Hugenholtz P."/>
        </authorList>
    </citation>
    <scope>NUCLEOTIDE SEQUENCE [LARGE SCALE GENOMIC DNA]</scope>
    <source>
        <strain evidence="16">UBA11728</strain>
    </source>
</reference>
<dbReference type="SUPFAM" id="SSF82114">
    <property type="entry name" value="Riboflavin kinase-like"/>
    <property type="match status" value="1"/>
</dbReference>
<dbReference type="Proteomes" id="UP000262969">
    <property type="component" value="Unassembled WGS sequence"/>
</dbReference>
<evidence type="ECO:0000256" key="10">
    <source>
        <dbReference type="ARBA" id="ARBA00022840"/>
    </source>
</evidence>
<comment type="similarity">
    <text evidence="14">Belongs to the ribF family.</text>
</comment>
<name>A0A3D2X6S9_9FIRM</name>
<dbReference type="AlphaFoldDB" id="A0A3D2X6S9"/>
<keyword evidence="9 14" id="KW-0274">FAD</keyword>
<keyword evidence="5 14" id="KW-0808">Transferase</keyword>
<dbReference type="Pfam" id="PF01687">
    <property type="entry name" value="Flavokinase"/>
    <property type="match status" value="1"/>
</dbReference>
<dbReference type="GO" id="GO:0005524">
    <property type="term" value="F:ATP binding"/>
    <property type="evidence" value="ECO:0007669"/>
    <property type="project" value="UniProtKB-UniRule"/>
</dbReference>
<dbReference type="InterPro" id="IPR015865">
    <property type="entry name" value="Riboflavin_kinase_bac/euk"/>
</dbReference>
<dbReference type="InterPro" id="IPR023468">
    <property type="entry name" value="Riboflavin_kinase"/>
</dbReference>
<keyword evidence="4 14" id="KW-0288">FMN</keyword>
<evidence type="ECO:0000313" key="16">
    <source>
        <dbReference type="EMBL" id="HCL02850.1"/>
    </source>
</evidence>
<accession>A0A3D2X6S9</accession>
<evidence type="ECO:0000256" key="2">
    <source>
        <dbReference type="ARBA" id="ARBA00005201"/>
    </source>
</evidence>
<keyword evidence="10 14" id="KW-0067">ATP-binding</keyword>
<comment type="catalytic activity">
    <reaction evidence="13 14">
        <text>FMN + ATP + H(+) = FAD + diphosphate</text>
        <dbReference type="Rhea" id="RHEA:17237"/>
        <dbReference type="ChEBI" id="CHEBI:15378"/>
        <dbReference type="ChEBI" id="CHEBI:30616"/>
        <dbReference type="ChEBI" id="CHEBI:33019"/>
        <dbReference type="ChEBI" id="CHEBI:57692"/>
        <dbReference type="ChEBI" id="CHEBI:58210"/>
        <dbReference type="EC" id="2.7.7.2"/>
    </reaction>
</comment>
<keyword evidence="11" id="KW-0511">Multifunctional enzyme</keyword>
<dbReference type="SUPFAM" id="SSF52374">
    <property type="entry name" value="Nucleotidylyl transferase"/>
    <property type="match status" value="1"/>
</dbReference>
<evidence type="ECO:0000256" key="8">
    <source>
        <dbReference type="ARBA" id="ARBA00022777"/>
    </source>
</evidence>
<dbReference type="SMART" id="SM00904">
    <property type="entry name" value="Flavokinase"/>
    <property type="match status" value="1"/>
</dbReference>
<dbReference type="GO" id="GO:0009398">
    <property type="term" value="P:FMN biosynthetic process"/>
    <property type="evidence" value="ECO:0007669"/>
    <property type="project" value="UniProtKB-UniRule"/>
</dbReference>
<evidence type="ECO:0000256" key="5">
    <source>
        <dbReference type="ARBA" id="ARBA00022679"/>
    </source>
</evidence>
<dbReference type="InterPro" id="IPR002606">
    <property type="entry name" value="Riboflavin_kinase_bac"/>
</dbReference>
<dbReference type="EC" id="2.7.1.26" evidence="14"/>
<organism evidence="16 17">
    <name type="scientific">Lachnoclostridium phytofermentans</name>
    <dbReference type="NCBI Taxonomy" id="66219"/>
    <lineage>
        <taxon>Bacteria</taxon>
        <taxon>Bacillati</taxon>
        <taxon>Bacillota</taxon>
        <taxon>Clostridia</taxon>
        <taxon>Lachnospirales</taxon>
        <taxon>Lachnospiraceae</taxon>
    </lineage>
</organism>
<evidence type="ECO:0000256" key="4">
    <source>
        <dbReference type="ARBA" id="ARBA00022643"/>
    </source>
</evidence>
<evidence type="ECO:0000259" key="15">
    <source>
        <dbReference type="SMART" id="SM00904"/>
    </source>
</evidence>
<dbReference type="GO" id="GO:0008531">
    <property type="term" value="F:riboflavin kinase activity"/>
    <property type="evidence" value="ECO:0007669"/>
    <property type="project" value="UniProtKB-UniRule"/>
</dbReference>
<dbReference type="InterPro" id="IPR023465">
    <property type="entry name" value="Riboflavin_kinase_dom_sf"/>
</dbReference>
<keyword evidence="7 14" id="KW-0547">Nucleotide-binding</keyword>
<dbReference type="InterPro" id="IPR015864">
    <property type="entry name" value="FAD_synthase"/>
</dbReference>
<dbReference type="EC" id="2.7.7.2" evidence="14"/>
<comment type="pathway">
    <text evidence="1 14">Cofactor biosynthesis; FAD biosynthesis; FAD from FMN: step 1/1.</text>
</comment>
<evidence type="ECO:0000256" key="13">
    <source>
        <dbReference type="ARBA" id="ARBA00049494"/>
    </source>
</evidence>
<keyword evidence="6 14" id="KW-0548">Nucleotidyltransferase</keyword>
<evidence type="ECO:0000256" key="1">
    <source>
        <dbReference type="ARBA" id="ARBA00004726"/>
    </source>
</evidence>
<evidence type="ECO:0000256" key="11">
    <source>
        <dbReference type="ARBA" id="ARBA00023268"/>
    </source>
</evidence>
<evidence type="ECO:0000256" key="9">
    <source>
        <dbReference type="ARBA" id="ARBA00022827"/>
    </source>
</evidence>
<evidence type="ECO:0000313" key="17">
    <source>
        <dbReference type="Proteomes" id="UP000262969"/>
    </source>
</evidence>
<dbReference type="GO" id="GO:0009231">
    <property type="term" value="P:riboflavin biosynthetic process"/>
    <property type="evidence" value="ECO:0007669"/>
    <property type="project" value="InterPro"/>
</dbReference>
<feature type="domain" description="Riboflavin kinase" evidence="15">
    <location>
        <begin position="171"/>
        <end position="296"/>
    </location>
</feature>
<comment type="caution">
    <text evidence="16">The sequence shown here is derived from an EMBL/GenBank/DDBJ whole genome shotgun (WGS) entry which is preliminary data.</text>
</comment>
<keyword evidence="3 14" id="KW-0285">Flavoprotein</keyword>
<comment type="catalytic activity">
    <reaction evidence="12 14">
        <text>riboflavin + ATP = FMN + ADP + H(+)</text>
        <dbReference type="Rhea" id="RHEA:14357"/>
        <dbReference type="ChEBI" id="CHEBI:15378"/>
        <dbReference type="ChEBI" id="CHEBI:30616"/>
        <dbReference type="ChEBI" id="CHEBI:57986"/>
        <dbReference type="ChEBI" id="CHEBI:58210"/>
        <dbReference type="ChEBI" id="CHEBI:456216"/>
        <dbReference type="EC" id="2.7.1.26"/>
    </reaction>
</comment>
<dbReference type="UniPathway" id="UPA00277">
    <property type="reaction ID" value="UER00407"/>
</dbReference>
<protein>
    <recommendedName>
        <fullName evidence="14">Riboflavin biosynthesis protein</fullName>
    </recommendedName>
    <domain>
        <recommendedName>
            <fullName evidence="14">Riboflavin kinase</fullName>
            <ecNumber evidence="14">2.7.1.26</ecNumber>
        </recommendedName>
        <alternativeName>
            <fullName evidence="14">Flavokinase</fullName>
        </alternativeName>
    </domain>
    <domain>
        <recommendedName>
            <fullName evidence="14">FMN adenylyltransferase</fullName>
            <ecNumber evidence="14">2.7.7.2</ecNumber>
        </recommendedName>
        <alternativeName>
            <fullName evidence="14">FAD pyrophosphorylase</fullName>
        </alternativeName>
        <alternativeName>
            <fullName evidence="14">FAD synthase</fullName>
        </alternativeName>
    </domain>
</protein>
<comment type="pathway">
    <text evidence="2 14">Cofactor biosynthesis; FMN biosynthesis; FMN from riboflavin (ATP route): step 1/1.</text>
</comment>
<proteinExistence type="inferred from homology"/>
<dbReference type="PANTHER" id="PTHR22749:SF6">
    <property type="entry name" value="RIBOFLAVIN KINASE"/>
    <property type="match status" value="1"/>
</dbReference>
<dbReference type="GO" id="GO:0003919">
    <property type="term" value="F:FMN adenylyltransferase activity"/>
    <property type="evidence" value="ECO:0007669"/>
    <property type="project" value="UniProtKB-UniRule"/>
</dbReference>
<dbReference type="EMBL" id="DPVV01000353">
    <property type="protein sequence ID" value="HCL02850.1"/>
    <property type="molecule type" value="Genomic_DNA"/>
</dbReference>
<evidence type="ECO:0000256" key="12">
    <source>
        <dbReference type="ARBA" id="ARBA00047880"/>
    </source>
</evidence>
<dbReference type="Gene3D" id="3.40.50.620">
    <property type="entry name" value="HUPs"/>
    <property type="match status" value="1"/>
</dbReference>
<dbReference type="PANTHER" id="PTHR22749">
    <property type="entry name" value="RIBOFLAVIN KINASE/FMN ADENYLYLTRANSFERASE"/>
    <property type="match status" value="1"/>
</dbReference>